<organism evidence="1 2">
    <name type="scientific">Erysiphe pulchra</name>
    <dbReference type="NCBI Taxonomy" id="225359"/>
    <lineage>
        <taxon>Eukaryota</taxon>
        <taxon>Fungi</taxon>
        <taxon>Dikarya</taxon>
        <taxon>Ascomycota</taxon>
        <taxon>Pezizomycotina</taxon>
        <taxon>Leotiomycetes</taxon>
        <taxon>Erysiphales</taxon>
        <taxon>Erysiphaceae</taxon>
        <taxon>Erysiphe</taxon>
    </lineage>
</organism>
<evidence type="ECO:0000313" key="2">
    <source>
        <dbReference type="Proteomes" id="UP000237438"/>
    </source>
</evidence>
<name>A0A2S4PMU0_9PEZI</name>
<accession>A0A2S4PMU0</accession>
<gene>
    <name evidence="1" type="ORF">EPUL_004975</name>
</gene>
<reference evidence="1 2" key="1">
    <citation type="submission" date="2017-10" db="EMBL/GenBank/DDBJ databases">
        <title>Development of genomic resources for the powdery mildew, Erysiphe pulchra.</title>
        <authorList>
            <person name="Wadl P.A."/>
            <person name="Mack B.M."/>
            <person name="Moore G."/>
            <person name="Beltz S.B."/>
        </authorList>
    </citation>
    <scope>NUCLEOTIDE SEQUENCE [LARGE SCALE GENOMIC DNA]</scope>
    <source>
        <strain evidence="1">Cflorida</strain>
    </source>
</reference>
<dbReference type="EMBL" id="PEDP01001670">
    <property type="protein sequence ID" value="POS83347.1"/>
    <property type="molecule type" value="Genomic_DNA"/>
</dbReference>
<dbReference type="Proteomes" id="UP000237438">
    <property type="component" value="Unassembled WGS sequence"/>
</dbReference>
<sequence length="108" mass="11774">MAHSARENKRFVSETQDPKSRIQKSLNITGLAQLNTTTFTRFIARANVVAESFAAVQAFINSMPMMKARGLLNQVVLYVKEMKTDSPGAGAEFPAPIFEVVSPDVGGK</sequence>
<protein>
    <submittedName>
        <fullName evidence="1">Uncharacterized protein</fullName>
    </submittedName>
</protein>
<proteinExistence type="predicted"/>
<dbReference type="AlphaFoldDB" id="A0A2S4PMU0"/>
<keyword evidence="2" id="KW-1185">Reference proteome</keyword>
<comment type="caution">
    <text evidence="1">The sequence shown here is derived from an EMBL/GenBank/DDBJ whole genome shotgun (WGS) entry which is preliminary data.</text>
</comment>
<evidence type="ECO:0000313" key="1">
    <source>
        <dbReference type="EMBL" id="POS83347.1"/>
    </source>
</evidence>